<dbReference type="SUPFAM" id="SSF53850">
    <property type="entry name" value="Periplasmic binding protein-like II"/>
    <property type="match status" value="1"/>
</dbReference>
<organism evidence="3 4">
    <name type="scientific">Aquincola agrisoli</name>
    <dbReference type="NCBI Taxonomy" id="3119538"/>
    <lineage>
        <taxon>Bacteria</taxon>
        <taxon>Pseudomonadati</taxon>
        <taxon>Pseudomonadota</taxon>
        <taxon>Betaproteobacteria</taxon>
        <taxon>Burkholderiales</taxon>
        <taxon>Sphaerotilaceae</taxon>
        <taxon>Aquincola</taxon>
    </lineage>
</organism>
<dbReference type="GO" id="GO:0030246">
    <property type="term" value="F:carbohydrate binding"/>
    <property type="evidence" value="ECO:0007669"/>
    <property type="project" value="TreeGrafter"/>
</dbReference>
<feature type="chain" id="PRO_5043723760" evidence="2">
    <location>
        <begin position="22"/>
        <end position="328"/>
    </location>
</feature>
<keyword evidence="4" id="KW-1185">Reference proteome</keyword>
<keyword evidence="1 2" id="KW-0732">Signal</keyword>
<dbReference type="GO" id="GO:0030288">
    <property type="term" value="C:outer membrane-bounded periplasmic space"/>
    <property type="evidence" value="ECO:0007669"/>
    <property type="project" value="InterPro"/>
</dbReference>
<accession>A0AAW9QC57</accession>
<proteinExistence type="predicted"/>
<dbReference type="PANTHER" id="PTHR33376">
    <property type="match status" value="1"/>
</dbReference>
<dbReference type="GO" id="GO:0055085">
    <property type="term" value="P:transmembrane transport"/>
    <property type="evidence" value="ECO:0007669"/>
    <property type="project" value="InterPro"/>
</dbReference>
<dbReference type="InterPro" id="IPR004682">
    <property type="entry name" value="TRAP_DctP"/>
</dbReference>
<dbReference type="Pfam" id="PF03480">
    <property type="entry name" value="DctP"/>
    <property type="match status" value="1"/>
</dbReference>
<evidence type="ECO:0000256" key="2">
    <source>
        <dbReference type="SAM" id="SignalP"/>
    </source>
</evidence>
<evidence type="ECO:0000256" key="1">
    <source>
        <dbReference type="ARBA" id="ARBA00022729"/>
    </source>
</evidence>
<dbReference type="PIRSF" id="PIRSF006470">
    <property type="entry name" value="DctB"/>
    <property type="match status" value="1"/>
</dbReference>
<dbReference type="NCBIfam" id="NF037995">
    <property type="entry name" value="TRAP_S1"/>
    <property type="match status" value="1"/>
</dbReference>
<evidence type="ECO:0000313" key="4">
    <source>
        <dbReference type="Proteomes" id="UP001336250"/>
    </source>
</evidence>
<name>A0AAW9QC57_9BURK</name>
<dbReference type="EMBL" id="JAZIBG010000019">
    <property type="protein sequence ID" value="MEF7613788.1"/>
    <property type="molecule type" value="Genomic_DNA"/>
</dbReference>
<dbReference type="Gene3D" id="3.40.190.170">
    <property type="entry name" value="Bacterial extracellular solute-binding protein, family 7"/>
    <property type="match status" value="1"/>
</dbReference>
<feature type="signal peptide" evidence="2">
    <location>
        <begin position="1"/>
        <end position="21"/>
    </location>
</feature>
<dbReference type="Proteomes" id="UP001336250">
    <property type="component" value="Unassembled WGS sequence"/>
</dbReference>
<comment type="caution">
    <text evidence="3">The sequence shown here is derived from an EMBL/GenBank/DDBJ whole genome shotgun (WGS) entry which is preliminary data.</text>
</comment>
<protein>
    <submittedName>
        <fullName evidence="3">TRAP transporter substrate-binding protein</fullName>
    </submittedName>
</protein>
<dbReference type="RefSeq" id="WP_332288725.1">
    <property type="nucleotide sequence ID" value="NZ_JAZIBG010000019.1"/>
</dbReference>
<dbReference type="InterPro" id="IPR018389">
    <property type="entry name" value="DctP_fam"/>
</dbReference>
<dbReference type="InterPro" id="IPR038404">
    <property type="entry name" value="TRAP_DctP_sf"/>
</dbReference>
<evidence type="ECO:0000313" key="3">
    <source>
        <dbReference type="EMBL" id="MEF7613788.1"/>
    </source>
</evidence>
<dbReference type="CDD" id="cd13679">
    <property type="entry name" value="PBP2_TRAP_YiaO_like"/>
    <property type="match status" value="1"/>
</dbReference>
<gene>
    <name evidence="3" type="ORF">V4F39_07690</name>
</gene>
<sequence>MKFLKMIAAAVAIFALTGANAQEVKLGYVPTEDHPVGQGVKRFAELVKAKTGGRITINTYCCGKIGNEPQMQTSLQSGVLQLMVGPTPNLVGSIKEFGIFDLPFFFADFKEVDAIMDGPVGAQLFKKMEGIGMVGLAYWDNGFRHMTNSKRKITTTEDINGLKIRVIPNPVFINTFKALRANAVPMPYPELYNALESKAVDAQETPVGLIQSSKFYEVQKYMTMTGHAYTAFFVAASKKWFDTLSPADQKAVLEAARESAPYQRKLSRDAAERITRELRDQGGMDVTTLAPAEIAKLREMVKPVVAQFSEVIGADVIKQAREDMAKAK</sequence>
<dbReference type="PANTHER" id="PTHR33376:SF2">
    <property type="entry name" value="DICARBOXYLATE-BINDING PERIPLASMIC PROTEIN"/>
    <property type="match status" value="1"/>
</dbReference>
<dbReference type="AlphaFoldDB" id="A0AAW9QC57"/>
<dbReference type="NCBIfam" id="TIGR00787">
    <property type="entry name" value="dctP"/>
    <property type="match status" value="1"/>
</dbReference>
<reference evidence="3 4" key="1">
    <citation type="submission" date="2024-02" db="EMBL/GenBank/DDBJ databases">
        <title>Genome sequence of Aquincola sp. MAHUQ-54.</title>
        <authorList>
            <person name="Huq M.A."/>
        </authorList>
    </citation>
    <scope>NUCLEOTIDE SEQUENCE [LARGE SCALE GENOMIC DNA]</scope>
    <source>
        <strain evidence="3 4">MAHUQ-54</strain>
    </source>
</reference>